<keyword evidence="3" id="KW-1185">Reference proteome</keyword>
<dbReference type="OrthoDB" id="9802649at2"/>
<sequence>MYNGLVEILLATYNGQDYIEKQIQSIIHQTYTNWNLLVSDDCSNDKTLDILYKYAKEDSRIKIISKGKRFGSAAKNFIFLLKNAQSEFVAFCDQDDYWHPDKLEVFLHNVIDAGGRENGPMLIYSDLRVVDQHGVLISESYYDMMKLNPYRNSLSNLLVQNIVTGCASMINRDLYRLILKHTIDCDKIVMHDWFIAVICAACGSLVYIDSPTIDYCQHITNVVGAKKFNLLKWIKKNDDNKVSIRNSVIQASYIYDNYKLYLSDESKKVLKNYASILSYSLIKRLFILIHYDLWKSNVLRRIGQIIYTLKV</sequence>
<dbReference type="PANTHER" id="PTHR22916">
    <property type="entry name" value="GLYCOSYLTRANSFERASE"/>
    <property type="match status" value="1"/>
</dbReference>
<dbReference type="EMBL" id="MWWY01000013">
    <property type="protein sequence ID" value="OZG65391.1"/>
    <property type="molecule type" value="Genomic_DNA"/>
</dbReference>
<gene>
    <name evidence="2" type="ORF">BHAP_0669</name>
</gene>
<dbReference type="Pfam" id="PF00535">
    <property type="entry name" value="Glycos_transf_2"/>
    <property type="match status" value="1"/>
</dbReference>
<evidence type="ECO:0000259" key="1">
    <source>
        <dbReference type="Pfam" id="PF00535"/>
    </source>
</evidence>
<organism evidence="2 3">
    <name type="scientific">Bifidobacterium hapali</name>
    <dbReference type="NCBI Taxonomy" id="1630172"/>
    <lineage>
        <taxon>Bacteria</taxon>
        <taxon>Bacillati</taxon>
        <taxon>Actinomycetota</taxon>
        <taxon>Actinomycetes</taxon>
        <taxon>Bifidobacteriales</taxon>
        <taxon>Bifidobacteriaceae</taxon>
        <taxon>Bifidobacterium</taxon>
    </lineage>
</organism>
<dbReference type="InterPro" id="IPR029044">
    <property type="entry name" value="Nucleotide-diphossugar_trans"/>
</dbReference>
<proteinExistence type="predicted"/>
<dbReference type="Proteomes" id="UP000216074">
    <property type="component" value="Unassembled WGS sequence"/>
</dbReference>
<comment type="caution">
    <text evidence="2">The sequence shown here is derived from an EMBL/GenBank/DDBJ whole genome shotgun (WGS) entry which is preliminary data.</text>
</comment>
<evidence type="ECO:0000313" key="2">
    <source>
        <dbReference type="EMBL" id="OZG65391.1"/>
    </source>
</evidence>
<protein>
    <submittedName>
        <fullName evidence="2">Glycosyl transferase family 2</fullName>
    </submittedName>
</protein>
<dbReference type="RefSeq" id="WP_094729327.1">
    <property type="nucleotide sequence ID" value="NZ_MWWY01000013.1"/>
</dbReference>
<dbReference type="AlphaFoldDB" id="A0A261G1T4"/>
<feature type="domain" description="Glycosyltransferase 2-like" evidence="1">
    <location>
        <begin position="8"/>
        <end position="111"/>
    </location>
</feature>
<dbReference type="SUPFAM" id="SSF53448">
    <property type="entry name" value="Nucleotide-diphospho-sugar transferases"/>
    <property type="match status" value="1"/>
</dbReference>
<keyword evidence="2" id="KW-0808">Transferase</keyword>
<dbReference type="Gene3D" id="3.90.550.10">
    <property type="entry name" value="Spore Coat Polysaccharide Biosynthesis Protein SpsA, Chain A"/>
    <property type="match status" value="1"/>
</dbReference>
<name>A0A261G1T4_9BIFI</name>
<accession>A0A261G1T4</accession>
<reference evidence="2 3" key="1">
    <citation type="journal article" date="2017" name="BMC Genomics">
        <title>Comparative genomic and phylogenomic analyses of the Bifidobacteriaceae family.</title>
        <authorList>
            <person name="Lugli G.A."/>
            <person name="Milani C."/>
            <person name="Turroni F."/>
            <person name="Duranti S."/>
            <person name="Mancabelli L."/>
            <person name="Mangifesta M."/>
            <person name="Ferrario C."/>
            <person name="Modesto M."/>
            <person name="Mattarelli P."/>
            <person name="Jiri K."/>
            <person name="van Sinderen D."/>
            <person name="Ventura M."/>
        </authorList>
    </citation>
    <scope>NUCLEOTIDE SEQUENCE [LARGE SCALE GENOMIC DNA]</scope>
    <source>
        <strain evidence="2 3">DSM 100202</strain>
    </source>
</reference>
<dbReference type="InterPro" id="IPR001173">
    <property type="entry name" value="Glyco_trans_2-like"/>
</dbReference>
<dbReference type="CDD" id="cd04196">
    <property type="entry name" value="GT_2_like_d"/>
    <property type="match status" value="1"/>
</dbReference>
<evidence type="ECO:0000313" key="3">
    <source>
        <dbReference type="Proteomes" id="UP000216074"/>
    </source>
</evidence>
<dbReference type="PANTHER" id="PTHR22916:SF3">
    <property type="entry name" value="UDP-GLCNAC:BETAGAL BETA-1,3-N-ACETYLGLUCOSAMINYLTRANSFERASE-LIKE PROTEIN 1"/>
    <property type="match status" value="1"/>
</dbReference>
<dbReference type="GO" id="GO:0016758">
    <property type="term" value="F:hexosyltransferase activity"/>
    <property type="evidence" value="ECO:0007669"/>
    <property type="project" value="UniProtKB-ARBA"/>
</dbReference>